<sequence>MDTHNPSSQNPDVDHPWRLRRWGRRMAEEQLSQNGKNGLIYGMDTRIDIYNIMGAVDKVRDLMVAESWANRKSSVNGNDLTVEPSAFSSGTPKVISRSKRLGLLPDQQHLDLTGGREDRQFAFVHQAQLLFSTAERYFEKPAPLRTYLDKDSHRKIEEGMDSDDSDSNDDNEINWVEEENIWLLSCAIAIKGIIISHKLNSMRCDSNNEAHENTSSRRRSDDLYMSAIRDIKHISSSIIYRLPTDPQIYQLSLMSFYTLDLTTHIHTLDCRFPRH</sequence>
<dbReference type="Proteomes" id="UP000243975">
    <property type="component" value="Unassembled WGS sequence"/>
</dbReference>
<accession>A0A124SBQ5</accession>
<keyword evidence="2" id="KW-1185">Reference proteome</keyword>
<dbReference type="Gramene" id="KVH91376">
    <property type="protein sequence ID" value="KVH91376"/>
    <property type="gene ID" value="Ccrd_006603"/>
</dbReference>
<organism evidence="1 2">
    <name type="scientific">Cynara cardunculus var. scolymus</name>
    <name type="common">Globe artichoke</name>
    <name type="synonym">Cynara scolymus</name>
    <dbReference type="NCBI Taxonomy" id="59895"/>
    <lineage>
        <taxon>Eukaryota</taxon>
        <taxon>Viridiplantae</taxon>
        <taxon>Streptophyta</taxon>
        <taxon>Embryophyta</taxon>
        <taxon>Tracheophyta</taxon>
        <taxon>Spermatophyta</taxon>
        <taxon>Magnoliopsida</taxon>
        <taxon>eudicotyledons</taxon>
        <taxon>Gunneridae</taxon>
        <taxon>Pentapetalae</taxon>
        <taxon>asterids</taxon>
        <taxon>campanulids</taxon>
        <taxon>Asterales</taxon>
        <taxon>Asteraceae</taxon>
        <taxon>Carduoideae</taxon>
        <taxon>Cardueae</taxon>
        <taxon>Carduinae</taxon>
        <taxon>Cynara</taxon>
    </lineage>
</organism>
<gene>
    <name evidence="1" type="ORF">Ccrd_006603</name>
</gene>
<protein>
    <submittedName>
        <fullName evidence="1">Uncharacterized protein</fullName>
    </submittedName>
</protein>
<evidence type="ECO:0000313" key="2">
    <source>
        <dbReference type="Proteomes" id="UP000243975"/>
    </source>
</evidence>
<evidence type="ECO:0000313" key="1">
    <source>
        <dbReference type="EMBL" id="KVH91376.1"/>
    </source>
</evidence>
<reference evidence="1 2" key="1">
    <citation type="journal article" date="2016" name="Sci. Rep.">
        <title>The genome sequence of the outbreeding globe artichoke constructed de novo incorporating a phase-aware low-pass sequencing strategy of F1 progeny.</title>
        <authorList>
            <person name="Scaglione D."/>
            <person name="Reyes-Chin-Wo S."/>
            <person name="Acquadro A."/>
            <person name="Froenicke L."/>
            <person name="Portis E."/>
            <person name="Beitel C."/>
            <person name="Tirone M."/>
            <person name="Mauro R."/>
            <person name="Lo Monaco A."/>
            <person name="Mauromicale G."/>
            <person name="Faccioli P."/>
            <person name="Cattivelli L."/>
            <person name="Rieseberg L."/>
            <person name="Michelmore R."/>
            <person name="Lanteri S."/>
        </authorList>
    </citation>
    <scope>NUCLEOTIDE SEQUENCE [LARGE SCALE GENOMIC DNA]</scope>
    <source>
        <strain evidence="1">2C</strain>
    </source>
</reference>
<name>A0A124SBQ5_CYNCS</name>
<comment type="caution">
    <text evidence="1">The sequence shown here is derived from an EMBL/GenBank/DDBJ whole genome shotgun (WGS) entry which is preliminary data.</text>
</comment>
<proteinExistence type="predicted"/>
<dbReference type="AlphaFoldDB" id="A0A124SBQ5"/>
<dbReference type="EMBL" id="LEKV01005042">
    <property type="protein sequence ID" value="KVH91376.1"/>
    <property type="molecule type" value="Genomic_DNA"/>
</dbReference>